<sequence length="81" mass="8907">MAAAVGLSPFHVMRLFKARTGMTVHQFVVHRRLEAARAALAAGAAPAEAAARFGFYDQSHFTGHFRRAFGTTPRRYADACR</sequence>
<keyword evidence="1" id="KW-0805">Transcription regulation</keyword>
<name>A0A0C6EW18_9HYPH</name>
<accession>A0A0C6EW18</accession>
<dbReference type="PATRIC" id="fig|270351.10.peg.741"/>
<dbReference type="GO" id="GO:0043565">
    <property type="term" value="F:sequence-specific DNA binding"/>
    <property type="evidence" value="ECO:0007669"/>
    <property type="project" value="InterPro"/>
</dbReference>
<dbReference type="GO" id="GO:0003700">
    <property type="term" value="F:DNA-binding transcription factor activity"/>
    <property type="evidence" value="ECO:0007669"/>
    <property type="project" value="InterPro"/>
</dbReference>
<evidence type="ECO:0000256" key="3">
    <source>
        <dbReference type="ARBA" id="ARBA00023163"/>
    </source>
</evidence>
<reference evidence="5 6" key="1">
    <citation type="journal article" date="2015" name="Genome Announc.">
        <title>Complete Genome Sequence of Methylobacterium aquaticum Strain 22A, Isolated from Racomitrium japonicum Moss.</title>
        <authorList>
            <person name="Tani A."/>
            <person name="Ogura Y."/>
            <person name="Hayashi T."/>
            <person name="Kimbara K."/>
        </authorList>
    </citation>
    <scope>NUCLEOTIDE SEQUENCE [LARGE SCALE GENOMIC DNA]</scope>
    <source>
        <strain evidence="5 6">MA-22A</strain>
    </source>
</reference>
<dbReference type="Gene3D" id="1.10.10.60">
    <property type="entry name" value="Homeodomain-like"/>
    <property type="match status" value="1"/>
</dbReference>
<dbReference type="STRING" id="270351.Maq22A_c03820"/>
<dbReference type="AlphaFoldDB" id="A0A0C6EW18"/>
<dbReference type="PROSITE" id="PS01124">
    <property type="entry name" value="HTH_ARAC_FAMILY_2"/>
    <property type="match status" value="1"/>
</dbReference>
<dbReference type="InterPro" id="IPR018060">
    <property type="entry name" value="HTH_AraC"/>
</dbReference>
<dbReference type="Pfam" id="PF12833">
    <property type="entry name" value="HTH_18"/>
    <property type="match status" value="1"/>
</dbReference>
<feature type="domain" description="HTH araC/xylS-type" evidence="4">
    <location>
        <begin position="1"/>
        <end position="79"/>
    </location>
</feature>
<dbReference type="PANTHER" id="PTHR46796:SF2">
    <property type="entry name" value="TRANSCRIPTIONAL REGULATORY PROTEIN"/>
    <property type="match status" value="1"/>
</dbReference>
<protein>
    <submittedName>
        <fullName evidence="5">AraC-type DNA-binding domain-containing proteins</fullName>
    </submittedName>
</protein>
<evidence type="ECO:0000256" key="2">
    <source>
        <dbReference type="ARBA" id="ARBA00023125"/>
    </source>
</evidence>
<dbReference type="KEGG" id="maqu:Maq22A_c03820"/>
<proteinExistence type="predicted"/>
<keyword evidence="2 5" id="KW-0238">DNA-binding</keyword>
<dbReference type="EMBL" id="AP014704">
    <property type="protein sequence ID" value="BAQ44196.1"/>
    <property type="molecule type" value="Genomic_DNA"/>
</dbReference>
<gene>
    <name evidence="5" type="ORF">Maq22A_c03820</name>
</gene>
<evidence type="ECO:0000313" key="5">
    <source>
        <dbReference type="EMBL" id="BAQ44196.1"/>
    </source>
</evidence>
<dbReference type="Proteomes" id="UP000061432">
    <property type="component" value="Chromosome"/>
</dbReference>
<evidence type="ECO:0000256" key="1">
    <source>
        <dbReference type="ARBA" id="ARBA00023015"/>
    </source>
</evidence>
<organism evidence="5 6">
    <name type="scientific">Methylobacterium aquaticum</name>
    <dbReference type="NCBI Taxonomy" id="270351"/>
    <lineage>
        <taxon>Bacteria</taxon>
        <taxon>Pseudomonadati</taxon>
        <taxon>Pseudomonadota</taxon>
        <taxon>Alphaproteobacteria</taxon>
        <taxon>Hyphomicrobiales</taxon>
        <taxon>Methylobacteriaceae</taxon>
        <taxon>Methylobacterium</taxon>
    </lineage>
</organism>
<reference evidence="6" key="2">
    <citation type="submission" date="2015-01" db="EMBL/GenBank/DDBJ databases">
        <title>Complete genome sequence of Methylobacterium aquaticum strain 22A.</title>
        <authorList>
            <person name="Tani A."/>
            <person name="Ogura Y."/>
            <person name="Hayashi T."/>
        </authorList>
    </citation>
    <scope>NUCLEOTIDE SEQUENCE [LARGE SCALE GENOMIC DNA]</scope>
    <source>
        <strain evidence="6">MA-22A</strain>
    </source>
</reference>
<dbReference type="SMART" id="SM00342">
    <property type="entry name" value="HTH_ARAC"/>
    <property type="match status" value="1"/>
</dbReference>
<dbReference type="PANTHER" id="PTHR46796">
    <property type="entry name" value="HTH-TYPE TRANSCRIPTIONAL ACTIVATOR RHAS-RELATED"/>
    <property type="match status" value="1"/>
</dbReference>
<dbReference type="InterPro" id="IPR009057">
    <property type="entry name" value="Homeodomain-like_sf"/>
</dbReference>
<evidence type="ECO:0000313" key="6">
    <source>
        <dbReference type="Proteomes" id="UP000061432"/>
    </source>
</evidence>
<evidence type="ECO:0000259" key="4">
    <source>
        <dbReference type="PROSITE" id="PS01124"/>
    </source>
</evidence>
<dbReference type="InterPro" id="IPR050204">
    <property type="entry name" value="AraC_XylS_family_regulators"/>
</dbReference>
<dbReference type="RefSeq" id="WP_244533441.1">
    <property type="nucleotide sequence ID" value="NZ_AP014704.1"/>
</dbReference>
<keyword evidence="3" id="KW-0804">Transcription</keyword>
<dbReference type="SUPFAM" id="SSF46689">
    <property type="entry name" value="Homeodomain-like"/>
    <property type="match status" value="2"/>
</dbReference>